<comment type="caution">
    <text evidence="2">The sequence shown here is derived from an EMBL/GenBank/DDBJ whole genome shotgun (WGS) entry which is preliminary data.</text>
</comment>
<name>A0ABW2FYN6_9ACTN</name>
<gene>
    <name evidence="2" type="ORF">ACFQMG_22750</name>
</gene>
<protein>
    <submittedName>
        <fullName evidence="2">CGNR zinc finger domain-containing protein</fullName>
    </submittedName>
</protein>
<dbReference type="RefSeq" id="WP_345708554.1">
    <property type="nucleotide sequence ID" value="NZ_BAABKV010000001.1"/>
</dbReference>
<feature type="domain" description="Zinc finger CGNR" evidence="1">
    <location>
        <begin position="211"/>
        <end position="253"/>
    </location>
</feature>
<dbReference type="PANTHER" id="PTHR35525">
    <property type="entry name" value="BLL6575 PROTEIN"/>
    <property type="match status" value="1"/>
</dbReference>
<dbReference type="InterPro" id="IPR021005">
    <property type="entry name" value="Znf_CGNR"/>
</dbReference>
<dbReference type="InterPro" id="IPR023286">
    <property type="entry name" value="ABATE_dom_sf"/>
</dbReference>
<evidence type="ECO:0000313" key="2">
    <source>
        <dbReference type="EMBL" id="MFC7182371.1"/>
    </source>
</evidence>
<accession>A0ABW2FYN6</accession>
<dbReference type="Proteomes" id="UP001596435">
    <property type="component" value="Unassembled WGS sequence"/>
</dbReference>
<organism evidence="2 3">
    <name type="scientific">Kitasatospora paranensis</name>
    <dbReference type="NCBI Taxonomy" id="258053"/>
    <lineage>
        <taxon>Bacteria</taxon>
        <taxon>Bacillati</taxon>
        <taxon>Actinomycetota</taxon>
        <taxon>Actinomycetes</taxon>
        <taxon>Kitasatosporales</taxon>
        <taxon>Streptomycetaceae</taxon>
        <taxon>Kitasatospora</taxon>
    </lineage>
</organism>
<dbReference type="SUPFAM" id="SSF160904">
    <property type="entry name" value="Jann2411-like"/>
    <property type="match status" value="1"/>
</dbReference>
<dbReference type="PANTHER" id="PTHR35525:SF3">
    <property type="entry name" value="BLL6575 PROTEIN"/>
    <property type="match status" value="1"/>
</dbReference>
<evidence type="ECO:0000259" key="1">
    <source>
        <dbReference type="Pfam" id="PF11706"/>
    </source>
</evidence>
<keyword evidence="3" id="KW-1185">Reference proteome</keyword>
<dbReference type="EMBL" id="JBHTAJ010000045">
    <property type="protein sequence ID" value="MFC7182371.1"/>
    <property type="molecule type" value="Genomic_DNA"/>
</dbReference>
<proteinExistence type="predicted"/>
<evidence type="ECO:0000313" key="3">
    <source>
        <dbReference type="Proteomes" id="UP001596435"/>
    </source>
</evidence>
<reference evidence="3" key="1">
    <citation type="journal article" date="2019" name="Int. J. Syst. Evol. Microbiol.">
        <title>The Global Catalogue of Microorganisms (GCM) 10K type strain sequencing project: providing services to taxonomists for standard genome sequencing and annotation.</title>
        <authorList>
            <consortium name="The Broad Institute Genomics Platform"/>
            <consortium name="The Broad Institute Genome Sequencing Center for Infectious Disease"/>
            <person name="Wu L."/>
            <person name="Ma J."/>
        </authorList>
    </citation>
    <scope>NUCLEOTIDE SEQUENCE [LARGE SCALE GENOMIC DNA]</scope>
    <source>
        <strain evidence="3">CGMCC 1.12859</strain>
    </source>
</reference>
<dbReference type="InterPro" id="IPR010852">
    <property type="entry name" value="ABATE"/>
</dbReference>
<dbReference type="Pfam" id="PF11706">
    <property type="entry name" value="zf-CGNR"/>
    <property type="match status" value="1"/>
</dbReference>
<sequence>MISTVRNDRENAPSRFTARAAINSRTVRGKLFRLCADLTKSAPSCVTDETDIVGCVGTLGFEGVTGQVMFDGHVVRLLDTAVSLVNALTDGARQGRPYAAPNGDRLPSAVHEALQLSPRAEVGSSHAVYLANTAQQMRAVFAAVDGGHMDQAAQMVNALLRTTGARPQLDRVDGEPWQVHFHGSDDSLSVGWSAGCATALALAIGSDLAGRLGVCTAPHCDRVYVDASRNAVRHFCSTACRGRVKAAAFRARKASRD</sequence>
<dbReference type="Gene3D" id="1.10.3300.10">
    <property type="entry name" value="Jann2411-like domain"/>
    <property type="match status" value="1"/>
</dbReference>